<dbReference type="SUPFAM" id="SSF52440">
    <property type="entry name" value="PreATP-grasp domain"/>
    <property type="match status" value="1"/>
</dbReference>
<keyword evidence="8" id="KW-0460">Magnesium</keyword>
<dbReference type="Gene3D" id="3.30.1490.20">
    <property type="entry name" value="ATP-grasp fold, A domain"/>
    <property type="match status" value="1"/>
</dbReference>
<dbReference type="NCBIfam" id="TIGR00768">
    <property type="entry name" value="rimK_fam"/>
    <property type="match status" value="1"/>
</dbReference>
<dbReference type="Gene3D" id="3.40.50.20">
    <property type="match status" value="1"/>
</dbReference>
<comment type="cofactor">
    <cofactor evidence="1">
        <name>Mg(2+)</name>
        <dbReference type="ChEBI" id="CHEBI:18420"/>
    </cofactor>
</comment>
<dbReference type="PANTHER" id="PTHR21621">
    <property type="entry name" value="RIBOSOMAL PROTEIN S6 MODIFICATION PROTEIN"/>
    <property type="match status" value="1"/>
</dbReference>
<evidence type="ECO:0000256" key="6">
    <source>
        <dbReference type="ARBA" id="ARBA00022741"/>
    </source>
</evidence>
<comment type="pathway">
    <text evidence="9">Amino-acid biosynthesis.</text>
</comment>
<dbReference type="Pfam" id="PF08443">
    <property type="entry name" value="RimK"/>
    <property type="match status" value="1"/>
</dbReference>
<keyword evidence="5" id="KW-0479">Metal-binding</keyword>
<dbReference type="Proteomes" id="UP001595660">
    <property type="component" value="Unassembled WGS sequence"/>
</dbReference>
<feature type="domain" description="ATP-grasp" evidence="11">
    <location>
        <begin position="94"/>
        <end position="278"/>
    </location>
</feature>
<evidence type="ECO:0000256" key="2">
    <source>
        <dbReference type="ARBA" id="ARBA00006239"/>
    </source>
</evidence>
<keyword evidence="3" id="KW-0436">Ligase</keyword>
<comment type="caution">
    <text evidence="12">The sequence shown here is derived from an EMBL/GenBank/DDBJ whole genome shotgun (WGS) entry which is preliminary data.</text>
</comment>
<dbReference type="InterPro" id="IPR013651">
    <property type="entry name" value="ATP-grasp_RimK-type"/>
</dbReference>
<evidence type="ECO:0000256" key="4">
    <source>
        <dbReference type="ARBA" id="ARBA00022605"/>
    </source>
</evidence>
<dbReference type="GO" id="GO:0046872">
    <property type="term" value="F:metal ion binding"/>
    <property type="evidence" value="ECO:0007669"/>
    <property type="project" value="UniProtKB-KW"/>
</dbReference>
<evidence type="ECO:0000256" key="3">
    <source>
        <dbReference type="ARBA" id="ARBA00022598"/>
    </source>
</evidence>
<dbReference type="InterPro" id="IPR054562">
    <property type="entry name" value="LysX/ArgX_preATP_grasp"/>
</dbReference>
<keyword evidence="13" id="KW-1185">Reference proteome</keyword>
<dbReference type="AlphaFoldDB" id="A0ABD5NF17"/>
<comment type="similarity">
    <text evidence="2">Belongs to the RimK family. LysX subfamily.</text>
</comment>
<organism evidence="12 13">
    <name type="scientific">Halobacterium litoreum</name>
    <dbReference type="NCBI Taxonomy" id="2039234"/>
    <lineage>
        <taxon>Archaea</taxon>
        <taxon>Methanobacteriati</taxon>
        <taxon>Methanobacteriota</taxon>
        <taxon>Stenosarchaea group</taxon>
        <taxon>Halobacteria</taxon>
        <taxon>Halobacteriales</taxon>
        <taxon>Halobacteriaceae</taxon>
        <taxon>Halobacterium</taxon>
    </lineage>
</organism>
<keyword evidence="4" id="KW-0028">Amino-acid biosynthesis</keyword>
<dbReference type="Pfam" id="PF22626">
    <property type="entry name" value="LysX_preATP_grasp"/>
    <property type="match status" value="1"/>
</dbReference>
<sequence>MHVGILYSRIRRDEKLLLTELRERGHDVTKIDVREHGFALDGTDAPLADCDIVVDRCLATSRSTYLTRFCESYGVPVVNSAETASVCADKAETSLALADAGVPTPDTTVAFTTESALDAIEQYGYPCVLKPVVGSWGRLMAKIESRSAAEAILEHKDTLGHYEHSVFYVQEYVEKPGRDVRVLAADGEPIAAMTRSGDHWLTNAAKGSETADFEVDDELAALVAKASDAVGGGLLGVDAMETESGDYTIHEVNHTVEFKALNDATGVDVPAAVVDWLETKAAQTVEVTA</sequence>
<dbReference type="FunFam" id="3.30.1490.20:FF:000025">
    <property type="entry name" value="Alpha-aminoadipate--LysW ligase LysX protein"/>
    <property type="match status" value="1"/>
</dbReference>
<dbReference type="InterPro" id="IPR011761">
    <property type="entry name" value="ATP-grasp"/>
</dbReference>
<evidence type="ECO:0000256" key="7">
    <source>
        <dbReference type="ARBA" id="ARBA00022840"/>
    </source>
</evidence>
<evidence type="ECO:0000256" key="10">
    <source>
        <dbReference type="PROSITE-ProRule" id="PRU00409"/>
    </source>
</evidence>
<evidence type="ECO:0000256" key="9">
    <source>
        <dbReference type="ARBA" id="ARBA00029440"/>
    </source>
</evidence>
<dbReference type="Gene3D" id="3.30.470.20">
    <property type="entry name" value="ATP-grasp fold, B domain"/>
    <property type="match status" value="1"/>
</dbReference>
<dbReference type="PANTHER" id="PTHR21621:SF0">
    <property type="entry name" value="BETA-CITRYLGLUTAMATE SYNTHASE B-RELATED"/>
    <property type="match status" value="1"/>
</dbReference>
<dbReference type="GO" id="GO:0016874">
    <property type="term" value="F:ligase activity"/>
    <property type="evidence" value="ECO:0007669"/>
    <property type="project" value="UniProtKB-KW"/>
</dbReference>
<evidence type="ECO:0000256" key="1">
    <source>
        <dbReference type="ARBA" id="ARBA00001946"/>
    </source>
</evidence>
<dbReference type="InterPro" id="IPR011870">
    <property type="entry name" value="LysX_arch"/>
</dbReference>
<dbReference type="RefSeq" id="WP_232571035.1">
    <property type="nucleotide sequence ID" value="NZ_CP089466.1"/>
</dbReference>
<dbReference type="InterPro" id="IPR013815">
    <property type="entry name" value="ATP_grasp_subdomain_1"/>
</dbReference>
<gene>
    <name evidence="12" type="primary">lysX</name>
    <name evidence="12" type="ORF">ACFOKC_08915</name>
</gene>
<reference evidence="12 13" key="1">
    <citation type="journal article" date="2019" name="Int. J. Syst. Evol. Microbiol.">
        <title>The Global Catalogue of Microorganisms (GCM) 10K type strain sequencing project: providing services to taxonomists for standard genome sequencing and annotation.</title>
        <authorList>
            <consortium name="The Broad Institute Genomics Platform"/>
            <consortium name="The Broad Institute Genome Sequencing Center for Infectious Disease"/>
            <person name="Wu L."/>
            <person name="Ma J."/>
        </authorList>
    </citation>
    <scope>NUCLEOTIDE SEQUENCE [LARGE SCALE GENOMIC DNA]</scope>
    <source>
        <strain evidence="12 13">CGMCC 1.12562</strain>
    </source>
</reference>
<evidence type="ECO:0000259" key="11">
    <source>
        <dbReference type="PROSITE" id="PS50975"/>
    </source>
</evidence>
<dbReference type="PROSITE" id="PS50975">
    <property type="entry name" value="ATP_GRASP"/>
    <property type="match status" value="1"/>
</dbReference>
<dbReference type="InterPro" id="IPR004666">
    <property type="entry name" value="Rp_bS6_RimK/Lys_biosynth_LsyX"/>
</dbReference>
<dbReference type="InterPro" id="IPR016185">
    <property type="entry name" value="PreATP-grasp_dom_sf"/>
</dbReference>
<dbReference type="GeneID" id="69119162"/>
<proteinExistence type="inferred from homology"/>
<dbReference type="EMBL" id="JBHRWN010000002">
    <property type="protein sequence ID" value="MFC3477846.1"/>
    <property type="molecule type" value="Genomic_DNA"/>
</dbReference>
<dbReference type="GO" id="GO:0008652">
    <property type="term" value="P:amino acid biosynthetic process"/>
    <property type="evidence" value="ECO:0007669"/>
    <property type="project" value="UniProtKB-KW"/>
</dbReference>
<dbReference type="SUPFAM" id="SSF56059">
    <property type="entry name" value="Glutathione synthetase ATP-binding domain-like"/>
    <property type="match status" value="1"/>
</dbReference>
<name>A0ABD5NF17_9EURY</name>
<keyword evidence="6 10" id="KW-0547">Nucleotide-binding</keyword>
<keyword evidence="7 10" id="KW-0067">ATP-binding</keyword>
<evidence type="ECO:0000256" key="8">
    <source>
        <dbReference type="ARBA" id="ARBA00022842"/>
    </source>
</evidence>
<evidence type="ECO:0000256" key="5">
    <source>
        <dbReference type="ARBA" id="ARBA00022723"/>
    </source>
</evidence>
<accession>A0ABD5NF17</accession>
<evidence type="ECO:0000313" key="12">
    <source>
        <dbReference type="EMBL" id="MFC3477846.1"/>
    </source>
</evidence>
<dbReference type="NCBIfam" id="TIGR02144">
    <property type="entry name" value="LysX_arch"/>
    <property type="match status" value="1"/>
</dbReference>
<protein>
    <submittedName>
        <fullName evidence="12">Lysine biosynthesis protein LysX</fullName>
    </submittedName>
</protein>
<dbReference type="GO" id="GO:0005524">
    <property type="term" value="F:ATP binding"/>
    <property type="evidence" value="ECO:0007669"/>
    <property type="project" value="UniProtKB-UniRule"/>
</dbReference>
<evidence type="ECO:0000313" key="13">
    <source>
        <dbReference type="Proteomes" id="UP001595660"/>
    </source>
</evidence>